<sequence length="67" mass="7628">CTCEQNVAVLIQTNYLCIARAQPQRPPLCATIKGDERRLDSDYMMYVNGILKILGICQESRDDVDHK</sequence>
<dbReference type="AlphaFoldDB" id="A0A0B6ZH42"/>
<evidence type="ECO:0000313" key="1">
    <source>
        <dbReference type="EMBL" id="CEK67727.1"/>
    </source>
</evidence>
<organism evidence="1">
    <name type="scientific">Arion vulgaris</name>
    <dbReference type="NCBI Taxonomy" id="1028688"/>
    <lineage>
        <taxon>Eukaryota</taxon>
        <taxon>Metazoa</taxon>
        <taxon>Spiralia</taxon>
        <taxon>Lophotrochozoa</taxon>
        <taxon>Mollusca</taxon>
        <taxon>Gastropoda</taxon>
        <taxon>Heterobranchia</taxon>
        <taxon>Euthyneura</taxon>
        <taxon>Panpulmonata</taxon>
        <taxon>Eupulmonata</taxon>
        <taxon>Stylommatophora</taxon>
        <taxon>Helicina</taxon>
        <taxon>Arionoidea</taxon>
        <taxon>Arionidae</taxon>
        <taxon>Arion</taxon>
    </lineage>
</organism>
<gene>
    <name evidence="1" type="primary">ORF63674</name>
</gene>
<reference evidence="1" key="1">
    <citation type="submission" date="2014-12" db="EMBL/GenBank/DDBJ databases">
        <title>Insight into the proteome of Arion vulgaris.</title>
        <authorList>
            <person name="Aradska J."/>
            <person name="Bulat T."/>
            <person name="Smidak R."/>
            <person name="Sarate P."/>
            <person name="Gangsoo J."/>
            <person name="Sialana F."/>
            <person name="Bilban M."/>
            <person name="Lubec G."/>
        </authorList>
    </citation>
    <scope>NUCLEOTIDE SEQUENCE</scope>
    <source>
        <tissue evidence="1">Skin</tissue>
    </source>
</reference>
<accession>A0A0B6ZH42</accession>
<proteinExistence type="predicted"/>
<name>A0A0B6ZH42_9EUPU</name>
<dbReference type="EMBL" id="HACG01020862">
    <property type="protein sequence ID" value="CEK67727.1"/>
    <property type="molecule type" value="Transcribed_RNA"/>
</dbReference>
<protein>
    <submittedName>
        <fullName evidence="1">Uncharacterized protein</fullName>
    </submittedName>
</protein>
<feature type="non-terminal residue" evidence="1">
    <location>
        <position position="1"/>
    </location>
</feature>